<dbReference type="InterPro" id="IPR008972">
    <property type="entry name" value="Cupredoxin"/>
</dbReference>
<comment type="similarity">
    <text evidence="1">Belongs to the multicopper oxidase family.</text>
</comment>
<dbReference type="EMBL" id="BMVF01000008">
    <property type="protein sequence ID" value="GHD90584.1"/>
    <property type="molecule type" value="Genomic_DNA"/>
</dbReference>
<evidence type="ECO:0000259" key="11">
    <source>
        <dbReference type="Pfam" id="PF07731"/>
    </source>
</evidence>
<evidence type="ECO:0000256" key="8">
    <source>
        <dbReference type="ARBA" id="ARBA00043090"/>
    </source>
</evidence>
<evidence type="ECO:0000256" key="2">
    <source>
        <dbReference type="ARBA" id="ARBA00011245"/>
    </source>
</evidence>
<dbReference type="InterPro" id="IPR006311">
    <property type="entry name" value="TAT_signal"/>
</dbReference>
<gene>
    <name evidence="13" type="ORF">GCM10010508_35890</name>
</gene>
<evidence type="ECO:0000313" key="14">
    <source>
        <dbReference type="Proteomes" id="UP000608955"/>
    </source>
</evidence>
<comment type="caution">
    <text evidence="13">The sequence shown here is derived from an EMBL/GenBank/DDBJ whole genome shotgun (WGS) entry which is preliminary data.</text>
</comment>
<reference evidence="13" key="1">
    <citation type="journal article" date="2014" name="Int. J. Syst. Evol. Microbiol.">
        <title>Complete genome sequence of Corynebacterium casei LMG S-19264T (=DSM 44701T), isolated from a smear-ripened cheese.</title>
        <authorList>
            <consortium name="US DOE Joint Genome Institute (JGI-PGF)"/>
            <person name="Walter F."/>
            <person name="Albersmeier A."/>
            <person name="Kalinowski J."/>
            <person name="Ruckert C."/>
        </authorList>
    </citation>
    <scope>NUCLEOTIDE SEQUENCE</scope>
    <source>
        <strain evidence="13">JCM 4654</strain>
    </source>
</reference>
<dbReference type="GO" id="GO:0005507">
    <property type="term" value="F:copper ion binding"/>
    <property type="evidence" value="ECO:0007669"/>
    <property type="project" value="InterPro"/>
</dbReference>
<dbReference type="PROSITE" id="PS00079">
    <property type="entry name" value="MULTICOPPER_OXIDASE1"/>
    <property type="match status" value="1"/>
</dbReference>
<dbReference type="Pfam" id="PF07731">
    <property type="entry name" value="Cu-oxidase_2"/>
    <property type="match status" value="1"/>
</dbReference>
<evidence type="ECO:0000256" key="7">
    <source>
        <dbReference type="ARBA" id="ARBA00042896"/>
    </source>
</evidence>
<comment type="catalytic activity">
    <reaction evidence="9">
        <text>4 Cu(+) + O2 + 4 H(+) = 4 Cu(2+) + 2 H2O</text>
        <dbReference type="Rhea" id="RHEA:30083"/>
        <dbReference type="ChEBI" id="CHEBI:15377"/>
        <dbReference type="ChEBI" id="CHEBI:15378"/>
        <dbReference type="ChEBI" id="CHEBI:15379"/>
        <dbReference type="ChEBI" id="CHEBI:29036"/>
        <dbReference type="ChEBI" id="CHEBI:49552"/>
        <dbReference type="EC" id="1.16.3.4"/>
    </reaction>
    <physiologicalReaction direction="left-to-right" evidence="9">
        <dbReference type="Rhea" id="RHEA:30084"/>
    </physiologicalReaction>
</comment>
<proteinExistence type="inferred from homology"/>
<dbReference type="AlphaFoldDB" id="A0A918Y4T4"/>
<keyword evidence="10" id="KW-0732">Signal</keyword>
<sequence length="489" mass="53837">MLTRRQLIRASAATGLLAAVSGAGAVAMADTTGGGPGNPDEPFAVPLRQARVLRPLGAGAGGGRHGMGYDVYRLSPRETDVAVVPGTTTRMRLFNGEPVPVIRATRGRPVVIQQTNGLGVPFAMHLHGGHVPAHDDGHPDDELLTGAGRVFYYPNDQQASSMWLHDHSLHAHAENVYFGAVAGYLLTDDFERRLPLPKGRYDVPLYLRDAKFAADGSLVYDMGGFMNRPTVLVNGRPRPYFEVAARKYRIRLTNTSNERAFLLQLGEGDEMTHIASDGGLLPAPYATRALEIWPAERQEVVIDFSRYPVGTKLVLANRIAYRGEAPEVMRFDVVRTAEDRSSVPDRLRPVADVGTPTVERTFVMSFDAATGAHLINGKPFDPERVDIRPRLGNTEIWTVHNTDTKFGIPHSMHTHLEHFQIVDRDGAAPAPGEAGWKDTVTVMPGKSVRFKLKFTDYTGKFMYHCHLLGHMTMGMMGQMEVVDRTARRA</sequence>
<name>A0A918Y4T4_9ACTN</name>
<organism evidence="13 14">
    <name type="scientific">Streptomyces naganishii JCM 4654</name>
    <dbReference type="NCBI Taxonomy" id="1306179"/>
    <lineage>
        <taxon>Bacteria</taxon>
        <taxon>Bacillati</taxon>
        <taxon>Actinomycetota</taxon>
        <taxon>Actinomycetes</taxon>
        <taxon>Kitasatosporales</taxon>
        <taxon>Streptomycetaceae</taxon>
        <taxon>Streptomyces</taxon>
    </lineage>
</organism>
<accession>A0A918Y4T4</accession>
<dbReference type="InterPro" id="IPR002355">
    <property type="entry name" value="Cu_oxidase_Cu_BS"/>
</dbReference>
<dbReference type="Pfam" id="PF07732">
    <property type="entry name" value="Cu-oxidase_3"/>
    <property type="match status" value="1"/>
</dbReference>
<evidence type="ECO:0000259" key="12">
    <source>
        <dbReference type="Pfam" id="PF07732"/>
    </source>
</evidence>
<dbReference type="PANTHER" id="PTHR48267">
    <property type="entry name" value="CUPREDOXIN SUPERFAMILY PROTEIN"/>
    <property type="match status" value="1"/>
</dbReference>
<dbReference type="SUPFAM" id="SSF49503">
    <property type="entry name" value="Cupredoxins"/>
    <property type="match status" value="3"/>
</dbReference>
<dbReference type="Gene3D" id="2.60.40.420">
    <property type="entry name" value="Cupredoxins - blue copper proteins"/>
    <property type="match status" value="3"/>
</dbReference>
<evidence type="ECO:0000256" key="10">
    <source>
        <dbReference type="SAM" id="SignalP"/>
    </source>
</evidence>
<comment type="subunit">
    <text evidence="2">Monomer.</text>
</comment>
<dbReference type="CDD" id="cd13890">
    <property type="entry name" value="CuRO_3_CueO_FtsP"/>
    <property type="match status" value="1"/>
</dbReference>
<dbReference type="InterPro" id="IPR011706">
    <property type="entry name" value="Cu-oxidase_C"/>
</dbReference>
<evidence type="ECO:0000313" key="13">
    <source>
        <dbReference type="EMBL" id="GHD90584.1"/>
    </source>
</evidence>
<evidence type="ECO:0000256" key="5">
    <source>
        <dbReference type="ARBA" id="ARBA00038978"/>
    </source>
</evidence>
<dbReference type="InterPro" id="IPR011707">
    <property type="entry name" value="Cu-oxidase-like_N"/>
</dbReference>
<evidence type="ECO:0000256" key="6">
    <source>
        <dbReference type="ARBA" id="ARBA00041027"/>
    </source>
</evidence>
<reference evidence="13" key="2">
    <citation type="submission" date="2020-09" db="EMBL/GenBank/DDBJ databases">
        <authorList>
            <person name="Sun Q."/>
            <person name="Ohkuma M."/>
        </authorList>
    </citation>
    <scope>NUCLEOTIDE SEQUENCE</scope>
    <source>
        <strain evidence="13">JCM 4654</strain>
    </source>
</reference>
<dbReference type="Proteomes" id="UP000608955">
    <property type="component" value="Unassembled WGS sequence"/>
</dbReference>
<feature type="signal peptide" evidence="10">
    <location>
        <begin position="1"/>
        <end position="25"/>
    </location>
</feature>
<dbReference type="PANTHER" id="PTHR48267:SF1">
    <property type="entry name" value="BILIRUBIN OXIDASE"/>
    <property type="match status" value="1"/>
</dbReference>
<feature type="domain" description="Plastocyanin-like" evidence="11">
    <location>
        <begin position="370"/>
        <end position="482"/>
    </location>
</feature>
<evidence type="ECO:0000256" key="1">
    <source>
        <dbReference type="ARBA" id="ARBA00010609"/>
    </source>
</evidence>
<dbReference type="InterPro" id="IPR033138">
    <property type="entry name" value="Cu_oxidase_CS"/>
</dbReference>
<protein>
    <recommendedName>
        <fullName evidence="6">Multicopper oxidase CueO</fullName>
        <ecNumber evidence="5">1.16.3.4</ecNumber>
    </recommendedName>
    <alternativeName>
        <fullName evidence="7">Copper efflux oxidase</fullName>
    </alternativeName>
    <alternativeName>
        <fullName evidence="8">Cuprous oxidase</fullName>
    </alternativeName>
</protein>
<dbReference type="GO" id="GO:0016491">
    <property type="term" value="F:oxidoreductase activity"/>
    <property type="evidence" value="ECO:0007669"/>
    <property type="project" value="UniProtKB-KW"/>
</dbReference>
<feature type="domain" description="Plastocyanin-like" evidence="12">
    <location>
        <begin position="81"/>
        <end position="180"/>
    </location>
</feature>
<keyword evidence="4" id="KW-0560">Oxidoreductase</keyword>
<keyword evidence="3" id="KW-0479">Metal-binding</keyword>
<dbReference type="InterPro" id="IPR045087">
    <property type="entry name" value="Cu-oxidase_fam"/>
</dbReference>
<evidence type="ECO:0000256" key="4">
    <source>
        <dbReference type="ARBA" id="ARBA00023002"/>
    </source>
</evidence>
<dbReference type="PROSITE" id="PS00080">
    <property type="entry name" value="MULTICOPPER_OXIDASE2"/>
    <property type="match status" value="1"/>
</dbReference>
<feature type="chain" id="PRO_5039414660" description="Multicopper oxidase CueO" evidence="10">
    <location>
        <begin position="26"/>
        <end position="489"/>
    </location>
</feature>
<evidence type="ECO:0000256" key="3">
    <source>
        <dbReference type="ARBA" id="ARBA00022723"/>
    </source>
</evidence>
<dbReference type="RefSeq" id="WP_190178827.1">
    <property type="nucleotide sequence ID" value="NZ_BMVF01000008.1"/>
</dbReference>
<evidence type="ECO:0000256" key="9">
    <source>
        <dbReference type="ARBA" id="ARBA00048092"/>
    </source>
</evidence>
<dbReference type="EC" id="1.16.3.4" evidence="5"/>
<dbReference type="PROSITE" id="PS51318">
    <property type="entry name" value="TAT"/>
    <property type="match status" value="1"/>
</dbReference>
<keyword evidence="14" id="KW-1185">Reference proteome</keyword>